<evidence type="ECO:0000313" key="2">
    <source>
        <dbReference type="EMBL" id="MPC11479.1"/>
    </source>
</evidence>
<evidence type="ECO:0000313" key="3">
    <source>
        <dbReference type="Proteomes" id="UP000324222"/>
    </source>
</evidence>
<organism evidence="2 3">
    <name type="scientific">Portunus trituberculatus</name>
    <name type="common">Swimming crab</name>
    <name type="synonym">Neptunus trituberculatus</name>
    <dbReference type="NCBI Taxonomy" id="210409"/>
    <lineage>
        <taxon>Eukaryota</taxon>
        <taxon>Metazoa</taxon>
        <taxon>Ecdysozoa</taxon>
        <taxon>Arthropoda</taxon>
        <taxon>Crustacea</taxon>
        <taxon>Multicrustacea</taxon>
        <taxon>Malacostraca</taxon>
        <taxon>Eumalacostraca</taxon>
        <taxon>Eucarida</taxon>
        <taxon>Decapoda</taxon>
        <taxon>Pleocyemata</taxon>
        <taxon>Brachyura</taxon>
        <taxon>Eubrachyura</taxon>
        <taxon>Portunoidea</taxon>
        <taxon>Portunidae</taxon>
        <taxon>Portuninae</taxon>
        <taxon>Portunus</taxon>
    </lineage>
</organism>
<keyword evidence="3" id="KW-1185">Reference proteome</keyword>
<sequence>MGEVGQAGSSIPTRPSPVAESSRLTRGRITRRVLEVCRAVIHDSAAMQVFDAGGHLSRGAERSSGTDEITQSMDFRNRSKFGHPSFPDRASHLVAWGSPDCRAAMARLATLHRWPISPPDVPARATSRSCAARAHTALHRKLMLIRNPIELTGADDIMLVDIMEKNK</sequence>
<proteinExistence type="predicted"/>
<comment type="caution">
    <text evidence="2">The sequence shown here is derived from an EMBL/GenBank/DDBJ whole genome shotgun (WGS) entry which is preliminary data.</text>
</comment>
<reference evidence="2 3" key="1">
    <citation type="submission" date="2019-05" db="EMBL/GenBank/DDBJ databases">
        <title>Another draft genome of Portunus trituberculatus and its Hox gene families provides insights of decapod evolution.</title>
        <authorList>
            <person name="Jeong J.-H."/>
            <person name="Song I."/>
            <person name="Kim S."/>
            <person name="Choi T."/>
            <person name="Kim D."/>
            <person name="Ryu S."/>
            <person name="Kim W."/>
        </authorList>
    </citation>
    <scope>NUCLEOTIDE SEQUENCE [LARGE SCALE GENOMIC DNA]</scope>
    <source>
        <tissue evidence="2">Muscle</tissue>
    </source>
</reference>
<name>A0A5B7CPU5_PORTR</name>
<protein>
    <submittedName>
        <fullName evidence="2">Uncharacterized protein</fullName>
    </submittedName>
</protein>
<feature type="region of interest" description="Disordered" evidence="1">
    <location>
        <begin position="1"/>
        <end position="24"/>
    </location>
</feature>
<accession>A0A5B7CPU5</accession>
<dbReference type="EMBL" id="VSRR010000165">
    <property type="protein sequence ID" value="MPC11479.1"/>
    <property type="molecule type" value="Genomic_DNA"/>
</dbReference>
<dbReference type="Proteomes" id="UP000324222">
    <property type="component" value="Unassembled WGS sequence"/>
</dbReference>
<gene>
    <name evidence="2" type="ORF">E2C01_004146</name>
</gene>
<dbReference type="AlphaFoldDB" id="A0A5B7CPU5"/>
<evidence type="ECO:0000256" key="1">
    <source>
        <dbReference type="SAM" id="MobiDB-lite"/>
    </source>
</evidence>